<proteinExistence type="predicted"/>
<dbReference type="eggNOG" id="KOG2913">
    <property type="taxonomic scope" value="Eukaryota"/>
</dbReference>
<sequence length="70" mass="7856">MFYIIVAANFTYSASLLKATSWLYLHLPWLGGSLGCCCFDAVIITEYYLYRPKPPSAERAGLLNSQDESD</sequence>
<feature type="transmembrane region" description="Helical" evidence="1">
    <location>
        <begin position="27"/>
        <end position="49"/>
    </location>
</feature>
<reference evidence="3" key="1">
    <citation type="submission" date="2016-11" db="UniProtKB">
        <authorList>
            <consortium name="WormBaseParasite"/>
        </authorList>
    </citation>
    <scope>IDENTIFICATION</scope>
</reference>
<dbReference type="STRING" id="1561998.A0A1I7T1Q9"/>
<evidence type="ECO:0000313" key="2">
    <source>
        <dbReference type="Proteomes" id="UP000095282"/>
    </source>
</evidence>
<keyword evidence="2" id="KW-1185">Reference proteome</keyword>
<keyword evidence="1" id="KW-1133">Transmembrane helix</keyword>
<keyword evidence="1" id="KW-0812">Transmembrane</keyword>
<name>A0A1I7T1Q9_9PELO</name>
<dbReference type="Proteomes" id="UP000095282">
    <property type="component" value="Unplaced"/>
</dbReference>
<dbReference type="AlphaFoldDB" id="A0A1I7T1Q9"/>
<accession>A0A1I7T1Q9</accession>
<organism evidence="2 3">
    <name type="scientific">Caenorhabditis tropicalis</name>
    <dbReference type="NCBI Taxonomy" id="1561998"/>
    <lineage>
        <taxon>Eukaryota</taxon>
        <taxon>Metazoa</taxon>
        <taxon>Ecdysozoa</taxon>
        <taxon>Nematoda</taxon>
        <taxon>Chromadorea</taxon>
        <taxon>Rhabditida</taxon>
        <taxon>Rhabditina</taxon>
        <taxon>Rhabditomorpha</taxon>
        <taxon>Rhabditoidea</taxon>
        <taxon>Rhabditidae</taxon>
        <taxon>Peloderinae</taxon>
        <taxon>Caenorhabditis</taxon>
    </lineage>
</organism>
<evidence type="ECO:0000313" key="3">
    <source>
        <dbReference type="WBParaSite" id="Csp11.Scaffold464.g1577.t1"/>
    </source>
</evidence>
<keyword evidence="1" id="KW-0472">Membrane</keyword>
<dbReference type="WBParaSite" id="Csp11.Scaffold464.g1577.t1">
    <property type="protein sequence ID" value="Csp11.Scaffold464.g1577.t1"/>
    <property type="gene ID" value="Csp11.Scaffold464.g1577"/>
</dbReference>
<protein>
    <submittedName>
        <fullName evidence="3">7TM_GPCR_Srx domain-containing protein</fullName>
    </submittedName>
</protein>
<evidence type="ECO:0000256" key="1">
    <source>
        <dbReference type="SAM" id="Phobius"/>
    </source>
</evidence>